<dbReference type="OrthoDB" id="5296237at2"/>
<dbReference type="PIRSF" id="PIRSF028744">
    <property type="entry name" value="Addict_mod_HI1419"/>
    <property type="match status" value="1"/>
</dbReference>
<geneLocation type="plasmid" evidence="2">
    <name>prgalie4872d</name>
</geneLocation>
<dbReference type="AlphaFoldDB" id="A0A1L5NUM9"/>
<keyword evidence="1" id="KW-0614">Plasmid</keyword>
<protein>
    <submittedName>
        <fullName evidence="1">Addiction module killer protein</fullName>
    </submittedName>
</protein>
<evidence type="ECO:0000313" key="2">
    <source>
        <dbReference type="Proteomes" id="UP000184749"/>
    </source>
</evidence>
<organism evidence="1 2">
    <name type="scientific">Rhizobium gallicum</name>
    <dbReference type="NCBI Taxonomy" id="56730"/>
    <lineage>
        <taxon>Bacteria</taxon>
        <taxon>Pseudomonadati</taxon>
        <taxon>Pseudomonadota</taxon>
        <taxon>Alphaproteobacteria</taxon>
        <taxon>Hyphomicrobiales</taxon>
        <taxon>Rhizobiaceae</taxon>
        <taxon>Rhizobium/Agrobacterium group</taxon>
        <taxon>Rhizobium</taxon>
    </lineage>
</organism>
<sequence length="96" mass="10996">MIEVRLTVTFSRWLEDLKDRRARDRVLARLRRFELENFGDAKPVGSGVSEARIDYGPGYRLYFVRQADVVVVMLCCGDKASQKRDIATAKAMAKEL</sequence>
<evidence type="ECO:0000313" key="1">
    <source>
        <dbReference type="EMBL" id="APO71559.1"/>
    </source>
</evidence>
<dbReference type="RefSeq" id="WP_074071850.1">
    <property type="nucleotide sequence ID" value="NZ_CP017105.1"/>
</dbReference>
<dbReference type="PANTHER" id="PTHR41791">
    <property type="entry name" value="SSL7039 PROTEIN"/>
    <property type="match status" value="1"/>
</dbReference>
<dbReference type="InterPro" id="IPR014056">
    <property type="entry name" value="TypeIITA-like_toxin_pred"/>
</dbReference>
<reference evidence="1 2" key="1">
    <citation type="submission" date="2016-09" db="EMBL/GenBank/DDBJ databases">
        <title>The complete genome sequences of Rhizobium gallicum, symbiovars gallicum and phaseoli, symbionts associated to common bean (Phaseolus vulgaris).</title>
        <authorList>
            <person name="Bustos P."/>
            <person name="Santamaria R.I."/>
            <person name="Perez-Carrascal O.M."/>
            <person name="Juarez S."/>
            <person name="Lozano L."/>
            <person name="Martinez-Flores I."/>
            <person name="Martinez-Romero E."/>
            <person name="Cevallos M."/>
            <person name="Romero D."/>
            <person name="Davila G."/>
            <person name="Gonzalez V."/>
        </authorList>
    </citation>
    <scope>NUCLEOTIDE SEQUENCE [LARGE SCALE GENOMIC DNA]</scope>
    <source>
        <strain evidence="1 2">IE4872</strain>
        <plasmid evidence="2">prgalie4872d</plasmid>
    </source>
</reference>
<dbReference type="EMBL" id="CP017105">
    <property type="protein sequence ID" value="APO71559.1"/>
    <property type="molecule type" value="Genomic_DNA"/>
</dbReference>
<dbReference type="Proteomes" id="UP000184749">
    <property type="component" value="Plasmid pRgalIE4872d"/>
</dbReference>
<dbReference type="PANTHER" id="PTHR41791:SF1">
    <property type="entry name" value="SSL7039 PROTEIN"/>
    <property type="match status" value="1"/>
</dbReference>
<proteinExistence type="predicted"/>
<gene>
    <name evidence="1" type="ORF">IE4872_PD01032</name>
</gene>
<dbReference type="Pfam" id="PF05973">
    <property type="entry name" value="Gp49"/>
    <property type="match status" value="1"/>
</dbReference>
<dbReference type="NCBIfam" id="TIGR02683">
    <property type="entry name" value="upstrm_HI1419"/>
    <property type="match status" value="1"/>
</dbReference>
<accession>A0A1L5NUM9</accession>
<dbReference type="InterPro" id="IPR009241">
    <property type="entry name" value="HigB-like"/>
</dbReference>
<name>A0A1L5NUM9_9HYPH</name>